<organism evidence="6">
    <name type="scientific">bioreactor metagenome</name>
    <dbReference type="NCBI Taxonomy" id="1076179"/>
    <lineage>
        <taxon>unclassified sequences</taxon>
        <taxon>metagenomes</taxon>
        <taxon>ecological metagenomes</taxon>
    </lineage>
</organism>
<reference evidence="6" key="1">
    <citation type="submission" date="2019-08" db="EMBL/GenBank/DDBJ databases">
        <authorList>
            <person name="Kucharzyk K."/>
            <person name="Murdoch R.W."/>
            <person name="Higgins S."/>
            <person name="Loffler F."/>
        </authorList>
    </citation>
    <scope>NUCLEOTIDE SEQUENCE</scope>
</reference>
<feature type="transmembrane region" description="Helical" evidence="5">
    <location>
        <begin position="5"/>
        <end position="23"/>
    </location>
</feature>
<evidence type="ECO:0000256" key="1">
    <source>
        <dbReference type="ARBA" id="ARBA00004141"/>
    </source>
</evidence>
<comment type="caution">
    <text evidence="6">The sequence shown here is derived from an EMBL/GenBank/DDBJ whole genome shotgun (WGS) entry which is preliminary data.</text>
</comment>
<protein>
    <submittedName>
        <fullName evidence="6">Hexuronate transporter</fullName>
    </submittedName>
</protein>
<feature type="transmembrane region" description="Helical" evidence="5">
    <location>
        <begin position="125"/>
        <end position="147"/>
    </location>
</feature>
<dbReference type="InterPro" id="IPR050382">
    <property type="entry name" value="MFS_Na/Anion_cotransporter"/>
</dbReference>
<dbReference type="PANTHER" id="PTHR11662:SF285">
    <property type="entry name" value="HEXURONATE TRANSPORTER"/>
    <property type="match status" value="1"/>
</dbReference>
<evidence type="ECO:0000256" key="2">
    <source>
        <dbReference type="ARBA" id="ARBA00022692"/>
    </source>
</evidence>
<feature type="transmembrane region" description="Helical" evidence="5">
    <location>
        <begin position="35"/>
        <end position="59"/>
    </location>
</feature>
<keyword evidence="3 5" id="KW-1133">Transmembrane helix</keyword>
<feature type="transmembrane region" description="Helical" evidence="5">
    <location>
        <begin position="94"/>
        <end position="113"/>
    </location>
</feature>
<evidence type="ECO:0000256" key="5">
    <source>
        <dbReference type="SAM" id="Phobius"/>
    </source>
</evidence>
<name>A0A645ICA2_9ZZZZ</name>
<dbReference type="InterPro" id="IPR011701">
    <property type="entry name" value="MFS"/>
</dbReference>
<dbReference type="AlphaFoldDB" id="A0A645ICA2"/>
<dbReference type="EMBL" id="VSSQ01106164">
    <property type="protein sequence ID" value="MPN45924.1"/>
    <property type="molecule type" value="Genomic_DNA"/>
</dbReference>
<evidence type="ECO:0000256" key="3">
    <source>
        <dbReference type="ARBA" id="ARBA00022989"/>
    </source>
</evidence>
<keyword evidence="4 5" id="KW-0472">Membrane</keyword>
<evidence type="ECO:0000313" key="6">
    <source>
        <dbReference type="EMBL" id="MPN45924.1"/>
    </source>
</evidence>
<gene>
    <name evidence="6" type="primary">exuT_8</name>
    <name evidence="6" type="ORF">SDC9_193503</name>
</gene>
<keyword evidence="2 5" id="KW-0812">Transmembrane</keyword>
<feature type="transmembrane region" description="Helical" evidence="5">
    <location>
        <begin position="71"/>
        <end position="88"/>
    </location>
</feature>
<comment type="subcellular location">
    <subcellularLocation>
        <location evidence="1">Membrane</location>
        <topology evidence="1">Multi-pass membrane protein</topology>
    </subcellularLocation>
</comment>
<sequence>MLVRALTDPISYFLLFWIPLYFQKRHGFDLKQIGTFVWIPFAVAAAGNIVGGALPRFLISRGWELDRARKSTMGLMTCLMLLCSLLATQVSSSALALVIVASMMFCHAAWGNITLPAEVFPKRAVGTITGLGGTLGSFAGALSQLYIGKIVDSYGFGPVFIACAGLYPAALVLVFVLIGKLGVVREIK</sequence>
<dbReference type="PANTHER" id="PTHR11662">
    <property type="entry name" value="SOLUTE CARRIER FAMILY 17"/>
    <property type="match status" value="1"/>
</dbReference>
<dbReference type="InterPro" id="IPR036259">
    <property type="entry name" value="MFS_trans_sf"/>
</dbReference>
<accession>A0A645ICA2</accession>
<dbReference type="GO" id="GO:0015134">
    <property type="term" value="F:hexuronate transmembrane transporter activity"/>
    <property type="evidence" value="ECO:0007669"/>
    <property type="project" value="TreeGrafter"/>
</dbReference>
<dbReference type="GO" id="GO:0016020">
    <property type="term" value="C:membrane"/>
    <property type="evidence" value="ECO:0007669"/>
    <property type="project" value="UniProtKB-SubCell"/>
</dbReference>
<dbReference type="Pfam" id="PF07690">
    <property type="entry name" value="MFS_1"/>
    <property type="match status" value="1"/>
</dbReference>
<proteinExistence type="predicted"/>
<dbReference type="SUPFAM" id="SSF103473">
    <property type="entry name" value="MFS general substrate transporter"/>
    <property type="match status" value="1"/>
</dbReference>
<dbReference type="Gene3D" id="1.20.1250.20">
    <property type="entry name" value="MFS general substrate transporter like domains"/>
    <property type="match status" value="1"/>
</dbReference>
<feature type="transmembrane region" description="Helical" evidence="5">
    <location>
        <begin position="159"/>
        <end position="178"/>
    </location>
</feature>
<evidence type="ECO:0000256" key="4">
    <source>
        <dbReference type="ARBA" id="ARBA00023136"/>
    </source>
</evidence>